<protein>
    <submittedName>
        <fullName evidence="1">Uncharacterized protein</fullName>
    </submittedName>
</protein>
<sequence length="51" mass="5533">LILAGNASLFLLLLIIVESTLAADTVLGPSNAYLCFEESRWSKSIRGISYC</sequence>
<gene>
    <name evidence="1" type="ORF">METZ01_LOCUS228666</name>
</gene>
<name>A0A382GLP8_9ZZZZ</name>
<evidence type="ECO:0000313" key="1">
    <source>
        <dbReference type="EMBL" id="SVB75812.1"/>
    </source>
</evidence>
<feature type="non-terminal residue" evidence="1">
    <location>
        <position position="51"/>
    </location>
</feature>
<reference evidence="1" key="1">
    <citation type="submission" date="2018-05" db="EMBL/GenBank/DDBJ databases">
        <authorList>
            <person name="Lanie J.A."/>
            <person name="Ng W.-L."/>
            <person name="Kazmierczak K.M."/>
            <person name="Andrzejewski T.M."/>
            <person name="Davidsen T.M."/>
            <person name="Wayne K.J."/>
            <person name="Tettelin H."/>
            <person name="Glass J.I."/>
            <person name="Rusch D."/>
            <person name="Podicherti R."/>
            <person name="Tsui H.-C.T."/>
            <person name="Winkler M.E."/>
        </authorList>
    </citation>
    <scope>NUCLEOTIDE SEQUENCE</scope>
</reference>
<dbReference type="AlphaFoldDB" id="A0A382GLP8"/>
<proteinExistence type="predicted"/>
<feature type="non-terminal residue" evidence="1">
    <location>
        <position position="1"/>
    </location>
</feature>
<dbReference type="EMBL" id="UINC01056144">
    <property type="protein sequence ID" value="SVB75812.1"/>
    <property type="molecule type" value="Genomic_DNA"/>
</dbReference>
<accession>A0A382GLP8</accession>
<organism evidence="1">
    <name type="scientific">marine metagenome</name>
    <dbReference type="NCBI Taxonomy" id="408172"/>
    <lineage>
        <taxon>unclassified sequences</taxon>
        <taxon>metagenomes</taxon>
        <taxon>ecological metagenomes</taxon>
    </lineage>
</organism>